<dbReference type="Proteomes" id="UP000242180">
    <property type="component" value="Unassembled WGS sequence"/>
</dbReference>
<reference evidence="8 9" key="1">
    <citation type="submission" date="2016-07" db="EMBL/GenBank/DDBJ databases">
        <title>Pervasive Adenine N6-methylation of Active Genes in Fungi.</title>
        <authorList>
            <consortium name="DOE Joint Genome Institute"/>
            <person name="Mondo S.J."/>
            <person name="Dannebaum R.O."/>
            <person name="Kuo R.C."/>
            <person name="Labutti K."/>
            <person name="Haridas S."/>
            <person name="Kuo A."/>
            <person name="Salamov A."/>
            <person name="Ahrendt S.R."/>
            <person name="Lipzen A."/>
            <person name="Sullivan W."/>
            <person name="Andreopoulos W.B."/>
            <person name="Clum A."/>
            <person name="Lindquist E."/>
            <person name="Daum C."/>
            <person name="Ramamoorthy G.K."/>
            <person name="Gryganskyi A."/>
            <person name="Culley D."/>
            <person name="Magnuson J.K."/>
            <person name="James T.Y."/>
            <person name="O'Malley M.A."/>
            <person name="Stajich J.E."/>
            <person name="Spatafora J.W."/>
            <person name="Visel A."/>
            <person name="Grigoriev I.V."/>
        </authorList>
    </citation>
    <scope>NUCLEOTIDE SEQUENCE [LARGE SCALE GENOMIC DNA]</scope>
    <source>
        <strain evidence="8 9">NRRL 2496</strain>
    </source>
</reference>
<proteinExistence type="predicted"/>
<keyword evidence="9" id="KW-1185">Reference proteome</keyword>
<dbReference type="Gene3D" id="3.30.50.10">
    <property type="entry name" value="Erythroid Transcription Factor GATA-1, subunit A"/>
    <property type="match status" value="1"/>
</dbReference>
<dbReference type="SUPFAM" id="SSF57716">
    <property type="entry name" value="Glucocorticoid receptor-like (DNA-binding domain)"/>
    <property type="match status" value="1"/>
</dbReference>
<keyword evidence="1" id="KW-0479">Metal-binding</keyword>
<evidence type="ECO:0000256" key="4">
    <source>
        <dbReference type="ARBA" id="ARBA00023015"/>
    </source>
</evidence>
<evidence type="ECO:0000256" key="1">
    <source>
        <dbReference type="ARBA" id="ARBA00022723"/>
    </source>
</evidence>
<dbReference type="PROSITE" id="PS00344">
    <property type="entry name" value="GATA_ZN_FINGER_1"/>
    <property type="match status" value="1"/>
</dbReference>
<dbReference type="STRING" id="13706.A0A1X2H114"/>
<feature type="non-terminal residue" evidence="8">
    <location>
        <position position="1"/>
    </location>
</feature>
<keyword evidence="4" id="KW-0805">Transcription regulation</keyword>
<keyword evidence="5" id="KW-0804">Transcription</keyword>
<evidence type="ECO:0000259" key="7">
    <source>
        <dbReference type="PROSITE" id="PS50114"/>
    </source>
</evidence>
<sequence>MCHSCHTTQTPEWRRGPDGARTLCNACGLRMSYQRYVLQINQLVLDFRLLQVAATTLTHDSTASSTDCFYHSYTDKSDI</sequence>
<dbReference type="EMBL" id="MCGN01000011">
    <property type="protein sequence ID" value="ORY91123.1"/>
    <property type="molecule type" value="Genomic_DNA"/>
</dbReference>
<dbReference type="PANTHER" id="PTHR47172">
    <property type="entry name" value="OS01G0976800 PROTEIN"/>
    <property type="match status" value="1"/>
</dbReference>
<dbReference type="GO" id="GO:0043565">
    <property type="term" value="F:sequence-specific DNA binding"/>
    <property type="evidence" value="ECO:0007669"/>
    <property type="project" value="InterPro"/>
</dbReference>
<keyword evidence="3" id="KW-0862">Zinc</keyword>
<dbReference type="GO" id="GO:0006355">
    <property type="term" value="P:regulation of DNA-templated transcription"/>
    <property type="evidence" value="ECO:0007669"/>
    <property type="project" value="InterPro"/>
</dbReference>
<dbReference type="InterPro" id="IPR000679">
    <property type="entry name" value="Znf_GATA"/>
</dbReference>
<dbReference type="SMART" id="SM00401">
    <property type="entry name" value="ZnF_GATA"/>
    <property type="match status" value="1"/>
</dbReference>
<organism evidence="8 9">
    <name type="scientific">Syncephalastrum racemosum</name>
    <name type="common">Filamentous fungus</name>
    <dbReference type="NCBI Taxonomy" id="13706"/>
    <lineage>
        <taxon>Eukaryota</taxon>
        <taxon>Fungi</taxon>
        <taxon>Fungi incertae sedis</taxon>
        <taxon>Mucoromycota</taxon>
        <taxon>Mucoromycotina</taxon>
        <taxon>Mucoromycetes</taxon>
        <taxon>Mucorales</taxon>
        <taxon>Syncephalastraceae</taxon>
        <taxon>Syncephalastrum</taxon>
    </lineage>
</organism>
<evidence type="ECO:0000256" key="3">
    <source>
        <dbReference type="ARBA" id="ARBA00022833"/>
    </source>
</evidence>
<dbReference type="PANTHER" id="PTHR47172:SF24">
    <property type="entry name" value="GATA ZINC FINGER DOMAIN-CONTAINING PROTEIN 14-RELATED"/>
    <property type="match status" value="1"/>
</dbReference>
<evidence type="ECO:0000313" key="9">
    <source>
        <dbReference type="Proteomes" id="UP000242180"/>
    </source>
</evidence>
<dbReference type="AlphaFoldDB" id="A0A1X2H114"/>
<accession>A0A1X2H114</accession>
<dbReference type="CDD" id="cd00202">
    <property type="entry name" value="ZnF_GATA"/>
    <property type="match status" value="1"/>
</dbReference>
<dbReference type="Pfam" id="PF00320">
    <property type="entry name" value="GATA"/>
    <property type="match status" value="1"/>
</dbReference>
<dbReference type="InParanoid" id="A0A1X2H114"/>
<evidence type="ECO:0000256" key="6">
    <source>
        <dbReference type="PROSITE-ProRule" id="PRU00094"/>
    </source>
</evidence>
<dbReference type="OrthoDB" id="2162994at2759"/>
<comment type="caution">
    <text evidence="8">The sequence shown here is derived from an EMBL/GenBank/DDBJ whole genome shotgun (WGS) entry which is preliminary data.</text>
</comment>
<dbReference type="GO" id="GO:0008270">
    <property type="term" value="F:zinc ion binding"/>
    <property type="evidence" value="ECO:0007669"/>
    <property type="project" value="UniProtKB-KW"/>
</dbReference>
<dbReference type="PROSITE" id="PS50114">
    <property type="entry name" value="GATA_ZN_FINGER_2"/>
    <property type="match status" value="1"/>
</dbReference>
<keyword evidence="2 6" id="KW-0863">Zinc-finger</keyword>
<evidence type="ECO:0000256" key="2">
    <source>
        <dbReference type="ARBA" id="ARBA00022771"/>
    </source>
</evidence>
<evidence type="ECO:0000313" key="8">
    <source>
        <dbReference type="EMBL" id="ORY91123.1"/>
    </source>
</evidence>
<name>A0A1X2H114_SYNRA</name>
<evidence type="ECO:0000256" key="5">
    <source>
        <dbReference type="ARBA" id="ARBA00023163"/>
    </source>
</evidence>
<dbReference type="InterPro" id="IPR013088">
    <property type="entry name" value="Znf_NHR/GATA"/>
</dbReference>
<gene>
    <name evidence="8" type="ORF">BCR43DRAFT_498541</name>
</gene>
<feature type="domain" description="GATA-type" evidence="7">
    <location>
        <begin position="1"/>
        <end position="29"/>
    </location>
</feature>
<protein>
    <submittedName>
        <fullName evidence="8">GATA zinc finger-domain-containing protein</fullName>
    </submittedName>
</protein>